<evidence type="ECO:0000313" key="6">
    <source>
        <dbReference type="EMBL" id="TNV75498.1"/>
    </source>
</evidence>
<dbReference type="Proteomes" id="UP000785679">
    <property type="component" value="Unassembled WGS sequence"/>
</dbReference>
<comment type="similarity">
    <text evidence="4">Belongs to the ubiquitin-conjugating enzyme family.</text>
</comment>
<dbReference type="OrthoDB" id="7851174at2759"/>
<dbReference type="PROSITE" id="PS00183">
    <property type="entry name" value="UBC_1"/>
    <property type="match status" value="1"/>
</dbReference>
<protein>
    <recommendedName>
        <fullName evidence="5">UBC core domain-containing protein</fullName>
    </recommendedName>
</protein>
<dbReference type="AlphaFoldDB" id="A0A8J8SZ09"/>
<keyword evidence="4" id="KW-0547">Nucleotide-binding</keyword>
<name>A0A8J8SZ09_HALGN</name>
<gene>
    <name evidence="6" type="ORF">FGO68_gene1503</name>
</gene>
<organism evidence="6 7">
    <name type="scientific">Halteria grandinella</name>
    <dbReference type="NCBI Taxonomy" id="5974"/>
    <lineage>
        <taxon>Eukaryota</taxon>
        <taxon>Sar</taxon>
        <taxon>Alveolata</taxon>
        <taxon>Ciliophora</taxon>
        <taxon>Intramacronucleata</taxon>
        <taxon>Spirotrichea</taxon>
        <taxon>Stichotrichia</taxon>
        <taxon>Sporadotrichida</taxon>
        <taxon>Halteriidae</taxon>
        <taxon>Halteria</taxon>
    </lineage>
</organism>
<feature type="domain" description="UBC core" evidence="5">
    <location>
        <begin position="7"/>
        <end position="154"/>
    </location>
</feature>
<feature type="active site" description="Glycyl thioester intermediate" evidence="3">
    <location>
        <position position="91"/>
    </location>
</feature>
<keyword evidence="2 4" id="KW-0833">Ubl conjugation pathway</keyword>
<dbReference type="GO" id="GO:0016740">
    <property type="term" value="F:transferase activity"/>
    <property type="evidence" value="ECO:0007669"/>
    <property type="project" value="UniProtKB-KW"/>
</dbReference>
<accession>A0A8J8SZ09</accession>
<proteinExistence type="inferred from homology"/>
<keyword evidence="7" id="KW-1185">Reference proteome</keyword>
<reference evidence="6" key="1">
    <citation type="submission" date="2019-06" db="EMBL/GenBank/DDBJ databases">
        <authorList>
            <person name="Zheng W."/>
        </authorList>
    </citation>
    <scope>NUCLEOTIDE SEQUENCE</scope>
    <source>
        <strain evidence="6">QDHG01</strain>
    </source>
</reference>
<dbReference type="SUPFAM" id="SSF54495">
    <property type="entry name" value="UBC-like"/>
    <property type="match status" value="1"/>
</dbReference>
<evidence type="ECO:0000313" key="7">
    <source>
        <dbReference type="Proteomes" id="UP000785679"/>
    </source>
</evidence>
<dbReference type="PANTHER" id="PTHR24068">
    <property type="entry name" value="UBIQUITIN-CONJUGATING ENZYME E2"/>
    <property type="match status" value="1"/>
</dbReference>
<evidence type="ECO:0000256" key="2">
    <source>
        <dbReference type="ARBA" id="ARBA00022786"/>
    </source>
</evidence>
<dbReference type="Gene3D" id="3.10.110.10">
    <property type="entry name" value="Ubiquitin Conjugating Enzyme"/>
    <property type="match status" value="1"/>
</dbReference>
<keyword evidence="4" id="KW-0067">ATP-binding</keyword>
<evidence type="ECO:0000256" key="4">
    <source>
        <dbReference type="RuleBase" id="RU362109"/>
    </source>
</evidence>
<dbReference type="InterPro" id="IPR000608">
    <property type="entry name" value="UBC"/>
</dbReference>
<comment type="caution">
    <text evidence="6">The sequence shown here is derived from an EMBL/GenBank/DDBJ whole genome shotgun (WGS) entry which is preliminary data.</text>
</comment>
<dbReference type="InterPro" id="IPR023313">
    <property type="entry name" value="UBQ-conjugating_AS"/>
</dbReference>
<dbReference type="GO" id="GO:0005524">
    <property type="term" value="F:ATP binding"/>
    <property type="evidence" value="ECO:0007669"/>
    <property type="project" value="UniProtKB-UniRule"/>
</dbReference>
<dbReference type="Pfam" id="PF00179">
    <property type="entry name" value="UQ_con"/>
    <property type="match status" value="1"/>
</dbReference>
<keyword evidence="1" id="KW-0808">Transferase</keyword>
<evidence type="ECO:0000256" key="3">
    <source>
        <dbReference type="PROSITE-ProRule" id="PRU10133"/>
    </source>
</evidence>
<dbReference type="PROSITE" id="PS50127">
    <property type="entry name" value="UBC_2"/>
    <property type="match status" value="1"/>
</dbReference>
<dbReference type="EMBL" id="RRYP01015445">
    <property type="protein sequence ID" value="TNV75498.1"/>
    <property type="molecule type" value="Genomic_DNA"/>
</dbReference>
<dbReference type="InterPro" id="IPR016135">
    <property type="entry name" value="UBQ-conjugating_enzyme/RWD"/>
</dbReference>
<evidence type="ECO:0000259" key="5">
    <source>
        <dbReference type="PROSITE" id="PS50127"/>
    </source>
</evidence>
<evidence type="ECO:0000256" key="1">
    <source>
        <dbReference type="ARBA" id="ARBA00022679"/>
    </source>
</evidence>
<sequence length="154" mass="17448">MQYSSAVVTPRIMKETKLLLEKTPPGVRVTVSEENPRHFLFDIQGPPGSFYEAGIFKVEIFLPSDYPMSPPKALFRTKVFHPNIDKVGRICLDILKQDKWTPALLIEKVVLSIQWLLGAPNLDDPLDTSVADVFKASPEHAEKTAREWVQLYAK</sequence>
<dbReference type="SMART" id="SM00212">
    <property type="entry name" value="UBCc"/>
    <property type="match status" value="1"/>
</dbReference>